<accession>D7FHT6</accession>
<evidence type="ECO:0008006" key="9">
    <source>
        <dbReference type="Google" id="ProtNLM"/>
    </source>
</evidence>
<dbReference type="Proteomes" id="UP000002630">
    <property type="component" value="Unassembled WGS sequence"/>
</dbReference>
<dbReference type="InterPro" id="IPR029058">
    <property type="entry name" value="AB_hydrolase_fold"/>
</dbReference>
<dbReference type="STRING" id="2880.D7FHT6"/>
<dbReference type="SUPFAM" id="SSF53474">
    <property type="entry name" value="alpha/beta-Hydrolases"/>
    <property type="match status" value="1"/>
</dbReference>
<organism evidence="7 8">
    <name type="scientific">Ectocarpus siliculosus</name>
    <name type="common">Brown alga</name>
    <name type="synonym">Conferva siliculosa</name>
    <dbReference type="NCBI Taxonomy" id="2880"/>
    <lineage>
        <taxon>Eukaryota</taxon>
        <taxon>Sar</taxon>
        <taxon>Stramenopiles</taxon>
        <taxon>Ochrophyta</taxon>
        <taxon>PX clade</taxon>
        <taxon>Phaeophyceae</taxon>
        <taxon>Ectocarpales</taxon>
        <taxon>Ectocarpaceae</taxon>
        <taxon>Ectocarpus</taxon>
    </lineage>
</organism>
<dbReference type="Pfam" id="PF05277">
    <property type="entry name" value="DUF726"/>
    <property type="match status" value="1"/>
</dbReference>
<feature type="compositionally biased region" description="Acidic residues" evidence="6">
    <location>
        <begin position="82"/>
        <end position="101"/>
    </location>
</feature>
<proteinExistence type="inferred from homology"/>
<name>D7FHT6_ECTSI</name>
<evidence type="ECO:0000313" key="8">
    <source>
        <dbReference type="Proteomes" id="UP000002630"/>
    </source>
</evidence>
<evidence type="ECO:0000256" key="2">
    <source>
        <dbReference type="ARBA" id="ARBA00009824"/>
    </source>
</evidence>
<dbReference type="PANTHER" id="PTHR17920:SF3">
    <property type="entry name" value="TRANSMEMBRANE AND COILED-COIL DOMAIN-CONTAINING PROTEIN 4"/>
    <property type="match status" value="1"/>
</dbReference>
<dbReference type="OrthoDB" id="277931at2759"/>
<feature type="region of interest" description="Disordered" evidence="6">
    <location>
        <begin position="1"/>
        <end position="104"/>
    </location>
</feature>
<comment type="subcellular location">
    <subcellularLocation>
        <location evidence="1">Membrane</location>
        <topology evidence="1">Multi-pass membrane protein</topology>
    </subcellularLocation>
</comment>
<keyword evidence="4" id="KW-1133">Transmembrane helix</keyword>
<dbReference type="InterPro" id="IPR007941">
    <property type="entry name" value="DUF726"/>
</dbReference>
<keyword evidence="8" id="KW-1185">Reference proteome</keyword>
<protein>
    <recommendedName>
        <fullName evidence="9">DUF726 domain-containing protein</fullName>
    </recommendedName>
</protein>
<evidence type="ECO:0000256" key="3">
    <source>
        <dbReference type="ARBA" id="ARBA00022692"/>
    </source>
</evidence>
<reference evidence="7 8" key="1">
    <citation type="journal article" date="2010" name="Nature">
        <title>The Ectocarpus genome and the independent evolution of multicellularity in brown algae.</title>
        <authorList>
            <person name="Cock J.M."/>
            <person name="Sterck L."/>
            <person name="Rouze P."/>
            <person name="Scornet D."/>
            <person name="Allen A.E."/>
            <person name="Amoutzias G."/>
            <person name="Anthouard V."/>
            <person name="Artiguenave F."/>
            <person name="Aury J.M."/>
            <person name="Badger J.H."/>
            <person name="Beszteri B."/>
            <person name="Billiau K."/>
            <person name="Bonnet E."/>
            <person name="Bothwell J.H."/>
            <person name="Bowler C."/>
            <person name="Boyen C."/>
            <person name="Brownlee C."/>
            <person name="Carrano C.J."/>
            <person name="Charrier B."/>
            <person name="Cho G.Y."/>
            <person name="Coelho S.M."/>
            <person name="Collen J."/>
            <person name="Corre E."/>
            <person name="Da Silva C."/>
            <person name="Delage L."/>
            <person name="Delaroque N."/>
            <person name="Dittami S.M."/>
            <person name="Doulbeau S."/>
            <person name="Elias M."/>
            <person name="Farnham G."/>
            <person name="Gachon C.M."/>
            <person name="Gschloessl B."/>
            <person name="Heesch S."/>
            <person name="Jabbari K."/>
            <person name="Jubin C."/>
            <person name="Kawai H."/>
            <person name="Kimura K."/>
            <person name="Kloareg B."/>
            <person name="Kupper F.C."/>
            <person name="Lang D."/>
            <person name="Le Bail A."/>
            <person name="Leblanc C."/>
            <person name="Lerouge P."/>
            <person name="Lohr M."/>
            <person name="Lopez P.J."/>
            <person name="Martens C."/>
            <person name="Maumus F."/>
            <person name="Michel G."/>
            <person name="Miranda-Saavedra D."/>
            <person name="Morales J."/>
            <person name="Moreau H."/>
            <person name="Motomura T."/>
            <person name="Nagasato C."/>
            <person name="Napoli C.A."/>
            <person name="Nelson D.R."/>
            <person name="Nyvall-Collen P."/>
            <person name="Peters A.F."/>
            <person name="Pommier C."/>
            <person name="Potin P."/>
            <person name="Poulain J."/>
            <person name="Quesneville H."/>
            <person name="Read B."/>
            <person name="Rensing S.A."/>
            <person name="Ritter A."/>
            <person name="Rousvoal S."/>
            <person name="Samanta M."/>
            <person name="Samson G."/>
            <person name="Schroeder D.C."/>
            <person name="Segurens B."/>
            <person name="Strittmatter M."/>
            <person name="Tonon T."/>
            <person name="Tregear J.W."/>
            <person name="Valentin K."/>
            <person name="von Dassow P."/>
            <person name="Yamagishi T."/>
            <person name="Van de Peer Y."/>
            <person name="Wincker P."/>
        </authorList>
    </citation>
    <scope>NUCLEOTIDE SEQUENCE [LARGE SCALE GENOMIC DNA]</scope>
    <source>
        <strain evidence="8">Ec32 / CCAP1310/4</strain>
    </source>
</reference>
<dbReference type="PANTHER" id="PTHR17920">
    <property type="entry name" value="TRANSMEMBRANE AND COILED-COIL DOMAIN-CONTAINING PROTEIN 4 TMCO4"/>
    <property type="match status" value="1"/>
</dbReference>
<comment type="similarity">
    <text evidence="2">Belongs to the TMCO4 family.</text>
</comment>
<dbReference type="eggNOG" id="KOG2385">
    <property type="taxonomic scope" value="Eukaryota"/>
</dbReference>
<keyword evidence="5" id="KW-0472">Membrane</keyword>
<evidence type="ECO:0000256" key="6">
    <source>
        <dbReference type="SAM" id="MobiDB-lite"/>
    </source>
</evidence>
<evidence type="ECO:0000256" key="1">
    <source>
        <dbReference type="ARBA" id="ARBA00004141"/>
    </source>
</evidence>
<keyword evidence="3" id="KW-0812">Transmembrane</keyword>
<dbReference type="InParanoid" id="D7FHT6"/>
<evidence type="ECO:0000256" key="4">
    <source>
        <dbReference type="ARBA" id="ARBA00022989"/>
    </source>
</evidence>
<dbReference type="GO" id="GO:0016020">
    <property type="term" value="C:membrane"/>
    <property type="evidence" value="ECO:0007669"/>
    <property type="project" value="UniProtKB-SubCell"/>
</dbReference>
<sequence>MVSSFIDLGLERATTTTTTTTRHRRSDSNNSSTAGSVGSATTLQEGGEGTGKGRDDEFRRRRRRRSRDGVQDSPEGGVILEGGDETAVDGGCGDDDGEDDDAHGVMEDSWEALPSHAWWRDFVSGGEEHVLVWERGPLTELHAAMRDLAWKKASRSAVNEALKRSALAPVVAAAALPLALLEAASGLDDPWGVVRTRALEAGRLLAAVLLSRPVGSRPVTLLGYSMGAKLVFNCLEALAAAPNGRGLGIVENAVMLGTPIGTKRGRWKRVRSAVAGRLINGYSSRDWLLALVYRSKSWSVGVAGTSRVEGCGVENVDLSGLVTWHLSYSRILPTVMAMLGLEE</sequence>
<dbReference type="EMBL" id="FN649760">
    <property type="protein sequence ID" value="CBJ28641.1"/>
    <property type="molecule type" value="Genomic_DNA"/>
</dbReference>
<evidence type="ECO:0000256" key="5">
    <source>
        <dbReference type="ARBA" id="ARBA00023136"/>
    </source>
</evidence>
<evidence type="ECO:0000313" key="7">
    <source>
        <dbReference type="EMBL" id="CBJ28641.1"/>
    </source>
</evidence>
<feature type="compositionally biased region" description="Low complexity" evidence="6">
    <location>
        <begin position="28"/>
        <end position="41"/>
    </location>
</feature>
<dbReference type="AlphaFoldDB" id="D7FHT6"/>
<gene>
    <name evidence="7" type="ORF">Esi_0110_0090</name>
</gene>